<dbReference type="AlphaFoldDB" id="A0AAD7GUE5"/>
<dbReference type="InterPro" id="IPR013083">
    <property type="entry name" value="Znf_RING/FYVE/PHD"/>
</dbReference>
<dbReference type="InterPro" id="IPR017907">
    <property type="entry name" value="Znf_RING_CS"/>
</dbReference>
<evidence type="ECO:0000256" key="1">
    <source>
        <dbReference type="ARBA" id="ARBA00022723"/>
    </source>
</evidence>
<keyword evidence="8" id="KW-1185">Reference proteome</keyword>
<reference evidence="7" key="1">
    <citation type="submission" date="2023-03" db="EMBL/GenBank/DDBJ databases">
        <title>Massive genome expansion in bonnet fungi (Mycena s.s.) driven by repeated elements and novel gene families across ecological guilds.</title>
        <authorList>
            <consortium name="Lawrence Berkeley National Laboratory"/>
            <person name="Harder C.B."/>
            <person name="Miyauchi S."/>
            <person name="Viragh M."/>
            <person name="Kuo A."/>
            <person name="Thoen E."/>
            <person name="Andreopoulos B."/>
            <person name="Lu D."/>
            <person name="Skrede I."/>
            <person name="Drula E."/>
            <person name="Henrissat B."/>
            <person name="Morin E."/>
            <person name="Kohler A."/>
            <person name="Barry K."/>
            <person name="LaButti K."/>
            <person name="Morin E."/>
            <person name="Salamov A."/>
            <person name="Lipzen A."/>
            <person name="Mereny Z."/>
            <person name="Hegedus B."/>
            <person name="Baldrian P."/>
            <person name="Stursova M."/>
            <person name="Weitz H."/>
            <person name="Taylor A."/>
            <person name="Grigoriev I.V."/>
            <person name="Nagy L.G."/>
            <person name="Martin F."/>
            <person name="Kauserud H."/>
        </authorList>
    </citation>
    <scope>NUCLEOTIDE SEQUENCE</scope>
    <source>
        <strain evidence="7">CBHHK067</strain>
    </source>
</reference>
<dbReference type="Pfam" id="PF14634">
    <property type="entry name" value="zf-RING_5"/>
    <property type="match status" value="1"/>
</dbReference>
<comment type="caution">
    <text evidence="7">The sequence shown here is derived from an EMBL/GenBank/DDBJ whole genome shotgun (WGS) entry which is preliminary data.</text>
</comment>
<evidence type="ECO:0000256" key="3">
    <source>
        <dbReference type="ARBA" id="ARBA00022833"/>
    </source>
</evidence>
<protein>
    <recommendedName>
        <fullName evidence="6">RING-type domain-containing protein</fullName>
    </recommendedName>
</protein>
<dbReference type="PROSITE" id="PS00518">
    <property type="entry name" value="ZF_RING_1"/>
    <property type="match status" value="1"/>
</dbReference>
<evidence type="ECO:0000256" key="4">
    <source>
        <dbReference type="PROSITE-ProRule" id="PRU00175"/>
    </source>
</evidence>
<keyword evidence="2 4" id="KW-0863">Zinc-finger</keyword>
<dbReference type="Gene3D" id="1.20.5.1000">
    <property type="entry name" value="arf6 gtpase in complex with a specific effector, jip4"/>
    <property type="match status" value="1"/>
</dbReference>
<evidence type="ECO:0000259" key="6">
    <source>
        <dbReference type="PROSITE" id="PS50089"/>
    </source>
</evidence>
<dbReference type="Proteomes" id="UP001221757">
    <property type="component" value="Unassembled WGS sequence"/>
</dbReference>
<dbReference type="GO" id="GO:0008270">
    <property type="term" value="F:zinc ion binding"/>
    <property type="evidence" value="ECO:0007669"/>
    <property type="project" value="UniProtKB-KW"/>
</dbReference>
<dbReference type="EMBL" id="JARKIE010000008">
    <property type="protein sequence ID" value="KAJ7705548.1"/>
    <property type="molecule type" value="Genomic_DNA"/>
</dbReference>
<evidence type="ECO:0000256" key="2">
    <source>
        <dbReference type="ARBA" id="ARBA00022771"/>
    </source>
</evidence>
<sequence>MLSLGPGSACDVCLEPFGVELKTPCSIPCGHVFCVSCLQHIARTCPLCRSPFEARHIFKLHLDLEPPTARSPSSTDQPVGSLNNDEGARQLQQRITNVAMDGATEAQTTQLTEECKKFLDTVPKQKYSDLRTASKMLTYMCYVKRLYVDQGRTVNQLTRNGTALNQEIDRLKAAVEVLKGEKRRLEQAWQTVSAEKESAESECRRLNAELDRAEAEIVFLKE</sequence>
<keyword evidence="1" id="KW-0479">Metal-binding</keyword>
<name>A0AAD7GUE5_MYCRO</name>
<dbReference type="SMART" id="SM00184">
    <property type="entry name" value="RING"/>
    <property type="match status" value="1"/>
</dbReference>
<dbReference type="SUPFAM" id="SSF57850">
    <property type="entry name" value="RING/U-box"/>
    <property type="match status" value="1"/>
</dbReference>
<keyword evidence="5" id="KW-0175">Coiled coil</keyword>
<dbReference type="InterPro" id="IPR001841">
    <property type="entry name" value="Znf_RING"/>
</dbReference>
<feature type="domain" description="RING-type" evidence="6">
    <location>
        <begin position="10"/>
        <end position="49"/>
    </location>
</feature>
<keyword evidence="3" id="KW-0862">Zinc</keyword>
<dbReference type="PROSITE" id="PS50089">
    <property type="entry name" value="ZF_RING_2"/>
    <property type="match status" value="1"/>
</dbReference>
<accession>A0AAD7GUE5</accession>
<dbReference type="Gene3D" id="3.30.40.10">
    <property type="entry name" value="Zinc/RING finger domain, C3HC4 (zinc finger)"/>
    <property type="match status" value="1"/>
</dbReference>
<proteinExistence type="predicted"/>
<organism evidence="7 8">
    <name type="scientific">Mycena rosella</name>
    <name type="common">Pink bonnet</name>
    <name type="synonym">Agaricus rosellus</name>
    <dbReference type="NCBI Taxonomy" id="1033263"/>
    <lineage>
        <taxon>Eukaryota</taxon>
        <taxon>Fungi</taxon>
        <taxon>Dikarya</taxon>
        <taxon>Basidiomycota</taxon>
        <taxon>Agaricomycotina</taxon>
        <taxon>Agaricomycetes</taxon>
        <taxon>Agaricomycetidae</taxon>
        <taxon>Agaricales</taxon>
        <taxon>Marasmiineae</taxon>
        <taxon>Mycenaceae</taxon>
        <taxon>Mycena</taxon>
    </lineage>
</organism>
<evidence type="ECO:0000256" key="5">
    <source>
        <dbReference type="SAM" id="Coils"/>
    </source>
</evidence>
<gene>
    <name evidence="7" type="ORF">B0H17DRAFT_1299049</name>
</gene>
<feature type="coiled-coil region" evidence="5">
    <location>
        <begin position="154"/>
        <end position="216"/>
    </location>
</feature>
<evidence type="ECO:0000313" key="7">
    <source>
        <dbReference type="EMBL" id="KAJ7705548.1"/>
    </source>
</evidence>
<evidence type="ECO:0000313" key="8">
    <source>
        <dbReference type="Proteomes" id="UP001221757"/>
    </source>
</evidence>